<evidence type="ECO:0000259" key="4">
    <source>
        <dbReference type="PROSITE" id="PS50215"/>
    </source>
</evidence>
<keyword evidence="6" id="KW-1185">Reference proteome</keyword>
<proteinExistence type="predicted"/>
<dbReference type="PANTHER" id="PTHR11905:SF237">
    <property type="entry name" value="MIND-MELD, ISOFORM J"/>
    <property type="match status" value="1"/>
</dbReference>
<feature type="domain" description="Peptidase M12B" evidence="4">
    <location>
        <begin position="166"/>
        <end position="279"/>
    </location>
</feature>
<reference evidence="5 6" key="1">
    <citation type="journal article" date="2017" name="Gigascience">
        <title>Genome sequence of the small brown planthopper, Laodelphax striatellus.</title>
        <authorList>
            <person name="Zhu J."/>
            <person name="Jiang F."/>
            <person name="Wang X."/>
            <person name="Yang P."/>
            <person name="Bao Y."/>
            <person name="Zhao W."/>
            <person name="Wang W."/>
            <person name="Lu H."/>
            <person name="Wang Q."/>
            <person name="Cui N."/>
            <person name="Li J."/>
            <person name="Chen X."/>
            <person name="Luo L."/>
            <person name="Yu J."/>
            <person name="Kang L."/>
            <person name="Cui F."/>
        </authorList>
    </citation>
    <scope>NUCLEOTIDE SEQUENCE [LARGE SCALE GENOMIC DNA]</scope>
    <source>
        <strain evidence="5">Lst14</strain>
    </source>
</reference>
<dbReference type="Pfam" id="PF01562">
    <property type="entry name" value="Pep_M12B_propep"/>
    <property type="match status" value="1"/>
</dbReference>
<feature type="binding site" evidence="2">
    <location>
        <position position="267"/>
    </location>
    <ligand>
        <name>Zn(2+)</name>
        <dbReference type="ChEBI" id="CHEBI:29105"/>
        <note>catalytic</note>
    </ligand>
</feature>
<evidence type="ECO:0000313" key="5">
    <source>
        <dbReference type="EMBL" id="RZF34710.1"/>
    </source>
</evidence>
<protein>
    <recommendedName>
        <fullName evidence="4">Peptidase M12B domain-containing protein</fullName>
    </recommendedName>
</protein>
<dbReference type="SUPFAM" id="SSF55486">
    <property type="entry name" value="Metalloproteases ('zincins'), catalytic domain"/>
    <property type="match status" value="1"/>
</dbReference>
<dbReference type="Gene3D" id="3.40.390.10">
    <property type="entry name" value="Collagenase (Catalytic Domain)"/>
    <property type="match status" value="1"/>
</dbReference>
<evidence type="ECO:0000313" key="6">
    <source>
        <dbReference type="Proteomes" id="UP000291343"/>
    </source>
</evidence>
<comment type="caution">
    <text evidence="2">Lacks conserved residue(s) required for the propagation of feature annotation.</text>
</comment>
<dbReference type="PANTHER" id="PTHR11905">
    <property type="entry name" value="ADAM A DISINTEGRIN AND METALLOPROTEASE DOMAIN"/>
    <property type="match status" value="1"/>
</dbReference>
<dbReference type="InterPro" id="IPR001590">
    <property type="entry name" value="Peptidase_M12B"/>
</dbReference>
<evidence type="ECO:0000256" key="2">
    <source>
        <dbReference type="PROSITE-ProRule" id="PRU00276"/>
    </source>
</evidence>
<feature type="region of interest" description="Disordered" evidence="3">
    <location>
        <begin position="19"/>
        <end position="45"/>
    </location>
</feature>
<keyword evidence="2" id="KW-0479">Metal-binding</keyword>
<dbReference type="GO" id="GO:0004222">
    <property type="term" value="F:metalloendopeptidase activity"/>
    <property type="evidence" value="ECO:0007669"/>
    <property type="project" value="InterPro"/>
</dbReference>
<dbReference type="Pfam" id="PF01421">
    <property type="entry name" value="Reprolysin"/>
    <property type="match status" value="1"/>
</dbReference>
<dbReference type="InterPro" id="IPR002870">
    <property type="entry name" value="Peptidase_M12B_N"/>
</dbReference>
<dbReference type="PROSITE" id="PS50215">
    <property type="entry name" value="ADAM_MEPRO"/>
    <property type="match status" value="1"/>
</dbReference>
<evidence type="ECO:0000256" key="3">
    <source>
        <dbReference type="SAM" id="MobiDB-lite"/>
    </source>
</evidence>
<comment type="caution">
    <text evidence="5">The sequence shown here is derived from an EMBL/GenBank/DDBJ whole genome shotgun (WGS) entry which is preliminary data.</text>
</comment>
<dbReference type="GO" id="GO:0046872">
    <property type="term" value="F:metal ion binding"/>
    <property type="evidence" value="ECO:0007669"/>
    <property type="project" value="UniProtKB-KW"/>
</dbReference>
<dbReference type="OrthoDB" id="5951731at2759"/>
<dbReference type="Proteomes" id="UP000291343">
    <property type="component" value="Unassembled WGS sequence"/>
</dbReference>
<dbReference type="EMBL" id="QKKF02030582">
    <property type="protein sequence ID" value="RZF34710.1"/>
    <property type="molecule type" value="Genomic_DNA"/>
</dbReference>
<sequence length="294" mass="33165">MKEKGEKKIKEKEECRKKLEKKEKTKTKKKKKESEKMASKALNGAQLAPSRLRTPAVKCLFTLNVSLFNTQLLGGVHIRKIISCETLFRIMYERQLLAPNLMQKHYLQNGAEQVSKQEIEHCYYHGTVKDYPGASAAFHTCNGVSGVIHVGNETFVIHPFFGGDLSYFRTMNTRVSVVYIETWQGSNQAAIDKSQDINMALLNFKDYTQRHLFRFDKDTTQLLTGEIFASGEAGMAVPQSICTPKSVGLSVDVNSYELHLLAGTMAHMIGHNIGMGHDSKLSRPETYRFKVIVV</sequence>
<keyword evidence="2" id="KW-0862">Zinc</keyword>
<dbReference type="AlphaFoldDB" id="A0A482WNV8"/>
<keyword evidence="1" id="KW-1015">Disulfide bond</keyword>
<feature type="binding site" evidence="2">
    <location>
        <position position="271"/>
    </location>
    <ligand>
        <name>Zn(2+)</name>
        <dbReference type="ChEBI" id="CHEBI:29105"/>
        <note>catalytic</note>
    </ligand>
</feature>
<dbReference type="STRING" id="195883.A0A482WNV8"/>
<dbReference type="InterPro" id="IPR024079">
    <property type="entry name" value="MetalloPept_cat_dom_sf"/>
</dbReference>
<accession>A0A482WNV8</accession>
<organism evidence="5 6">
    <name type="scientific">Laodelphax striatellus</name>
    <name type="common">Small brown planthopper</name>
    <name type="synonym">Delphax striatella</name>
    <dbReference type="NCBI Taxonomy" id="195883"/>
    <lineage>
        <taxon>Eukaryota</taxon>
        <taxon>Metazoa</taxon>
        <taxon>Ecdysozoa</taxon>
        <taxon>Arthropoda</taxon>
        <taxon>Hexapoda</taxon>
        <taxon>Insecta</taxon>
        <taxon>Pterygota</taxon>
        <taxon>Neoptera</taxon>
        <taxon>Paraneoptera</taxon>
        <taxon>Hemiptera</taxon>
        <taxon>Auchenorrhyncha</taxon>
        <taxon>Fulgoroidea</taxon>
        <taxon>Delphacidae</taxon>
        <taxon>Criomorphinae</taxon>
        <taxon>Laodelphax</taxon>
    </lineage>
</organism>
<dbReference type="InParanoid" id="A0A482WNV8"/>
<feature type="binding site" evidence="2">
    <location>
        <position position="277"/>
    </location>
    <ligand>
        <name>Zn(2+)</name>
        <dbReference type="ChEBI" id="CHEBI:29105"/>
        <note>catalytic</note>
    </ligand>
</feature>
<name>A0A482WNV8_LAOST</name>
<evidence type="ECO:0000256" key="1">
    <source>
        <dbReference type="ARBA" id="ARBA00023157"/>
    </source>
</evidence>
<dbReference type="GO" id="GO:0006508">
    <property type="term" value="P:proteolysis"/>
    <property type="evidence" value="ECO:0007669"/>
    <property type="project" value="InterPro"/>
</dbReference>
<gene>
    <name evidence="5" type="ORF">LSTR_LSTR012464</name>
</gene>